<dbReference type="OrthoDB" id="10262255at2759"/>
<reference evidence="2" key="1">
    <citation type="submission" date="2021-02" db="EMBL/GenBank/DDBJ databases">
        <authorList>
            <person name="Dougan E. K."/>
            <person name="Rhodes N."/>
            <person name="Thang M."/>
            <person name="Chan C."/>
        </authorList>
    </citation>
    <scope>NUCLEOTIDE SEQUENCE</scope>
</reference>
<feature type="compositionally biased region" description="Polar residues" evidence="1">
    <location>
        <begin position="52"/>
        <end position="64"/>
    </location>
</feature>
<feature type="region of interest" description="Disordered" evidence="1">
    <location>
        <begin position="1057"/>
        <end position="1082"/>
    </location>
</feature>
<proteinExistence type="predicted"/>
<protein>
    <submittedName>
        <fullName evidence="2">Uncharacterized protein</fullName>
    </submittedName>
</protein>
<comment type="caution">
    <text evidence="2">The sequence shown here is derived from an EMBL/GenBank/DDBJ whole genome shotgun (WGS) entry which is preliminary data.</text>
</comment>
<feature type="region of interest" description="Disordered" evidence="1">
    <location>
        <begin position="52"/>
        <end position="73"/>
    </location>
</feature>
<feature type="region of interest" description="Disordered" evidence="1">
    <location>
        <begin position="1171"/>
        <end position="1196"/>
    </location>
</feature>
<name>A0A813HN40_POLGL</name>
<dbReference type="EMBL" id="CAJNNV010032082">
    <property type="protein sequence ID" value="CAE8638881.1"/>
    <property type="molecule type" value="Genomic_DNA"/>
</dbReference>
<evidence type="ECO:0000313" key="3">
    <source>
        <dbReference type="Proteomes" id="UP000654075"/>
    </source>
</evidence>
<dbReference type="Proteomes" id="UP000654075">
    <property type="component" value="Unassembled WGS sequence"/>
</dbReference>
<keyword evidence="3" id="KW-1185">Reference proteome</keyword>
<dbReference type="PANTHER" id="PTHR34649">
    <property type="entry name" value="CILIA- AND FLAGELLA-ASSOCIATED PROTEIN 99"/>
    <property type="match status" value="1"/>
</dbReference>
<accession>A0A813HN40</accession>
<feature type="region of interest" description="Disordered" evidence="1">
    <location>
        <begin position="475"/>
        <end position="494"/>
    </location>
</feature>
<sequence length="1359" mass="152217">MCKWYCTSTGPSTNLRCLGCGCHYCAACMNSEAGKMESYTKCAGCGKKPTVKSNPGGSRASSASGHPPSLVDPGSRVREYNCFGSSAVNGELPDVQSADSISRLVVLRFHSTAPDGFFGALQEGPERFFYDRASYTGTHSQGGPERVAKGDGSLTLLSRASQLQSGTAAAGADKMQSLEAVPPFTKLDARMIECPACGDRCSQWLNDEARCMKCSMVLRRITTPMRPNSRGIANPPRPGTRAAAALRGSSFSDDMTPEFGRSVPSGPERFFYDKSSFTGTHARGGPSSVPKGGGTACDHSWKRLHVLSKYAIRIEPVPADDDGLEFMPLIQWYDSTHICLTEYYRNFVFGPRKLAVRGGFIEDKFGQAQLAAIRSQGVEKAHPEFGTFIASGDGFSEPCVGHLDGRDALNVRNFRFVGAAAGASAPVSWSAQAALAATGAMPGKRALGSSEARAAAAAQAAQVAASAASAAAAASSPASSSSRRGAQNGAAPPSTATKAKAFSLEGVDFLLDNSQLFAESPVTVSSPVILEQLVYIERAEGLGHCGQRHRRWIRVVRVNYHGLTSIRLLVMKLHSAGSRQDSPSPSPTKMTSTAPAGMLASAGIPMDAHEKCNLLLKMCVKTLDSFEPKKTTVDAYIDDAPFLKDKKIAEVELKFIHQVFYGCCRYSKFLKLFVTSFLYKCPAVALRTEQTLYTVLAYLLFFRLSELGVGEFRLFLSCGAGTHSSLLALMQYCMSAEELEKWVKVEWCKHYDADYIERDIIGKLQNFAEELRPVIEEVEFKATGTVKAAGVEPGGPIKSDRKPTDFKPFNLTRVRPRLIPEPEVINREVKALPVDPMIHKTSLAQIEGEKQKRLQEAKARVAQQYSPTEHFNFETHARRADQGEMDRLTQEVEAERMAECTFQPKISKKGYVPPTEDAVVRQTAASILREDALLKKKQANEYQILKRYEEDLHDASEYHRWQEQMKEKDHTEEEKRVQQRIVEMQLARQDAIEAQEGVQRRKHIVAEHQRGELQVDLQMKAKEYEVVLEAKQQLVAETSAERENARSAEQKVLEERAAAAEQRRKEKEVEFEKKRKEDEQELERRKDLIRQIRALETAPVERYKVFDPAEPPCMGLLEEMSLAELRERLKIISADRAKETEEKRERQLDRKFEKQNELTEKAETLAKIRERAREETQKRHDKFRQQKVDVEDQKQKHREKCVQEVSEKIFLKKQQKKEEELRLKKELKEISTKRQFLLANAESVEVKAHAEQHSGLDREARLRQKNLLVEQRRMNEIKKSDVQIRRDNQQAQIDEYKSMQKAVTERIVRAREADTALKADIIKASQSARNIQWTVEKKQNKEIGHSANAYMRRSGASTR</sequence>
<gene>
    <name evidence="2" type="ORF">PGLA1383_LOCUS53971</name>
</gene>
<dbReference type="InterPro" id="IPR039341">
    <property type="entry name" value="CFAP99"/>
</dbReference>
<evidence type="ECO:0000313" key="2">
    <source>
        <dbReference type="EMBL" id="CAE8638881.1"/>
    </source>
</evidence>
<evidence type="ECO:0000256" key="1">
    <source>
        <dbReference type="SAM" id="MobiDB-lite"/>
    </source>
</evidence>
<dbReference type="PANTHER" id="PTHR34649:SF1">
    <property type="entry name" value="CILIA- AND FLAGELLA-ASSOCIATED PROTEIN 99"/>
    <property type="match status" value="1"/>
</dbReference>
<organism evidence="2 3">
    <name type="scientific">Polarella glacialis</name>
    <name type="common">Dinoflagellate</name>
    <dbReference type="NCBI Taxonomy" id="89957"/>
    <lineage>
        <taxon>Eukaryota</taxon>
        <taxon>Sar</taxon>
        <taxon>Alveolata</taxon>
        <taxon>Dinophyceae</taxon>
        <taxon>Suessiales</taxon>
        <taxon>Suessiaceae</taxon>
        <taxon>Polarella</taxon>
    </lineage>
</organism>